<reference evidence="2 3" key="1">
    <citation type="submission" date="2019-07" db="EMBL/GenBank/DDBJ databases">
        <title>Whole genome shotgun sequence of Vibrio superstes NBRC 103154.</title>
        <authorList>
            <person name="Hosoyama A."/>
            <person name="Uohara A."/>
            <person name="Ohji S."/>
            <person name="Ichikawa N."/>
        </authorList>
    </citation>
    <scope>NUCLEOTIDE SEQUENCE [LARGE SCALE GENOMIC DNA]</scope>
    <source>
        <strain evidence="2 3">NBRC 103154</strain>
    </source>
</reference>
<feature type="transmembrane region" description="Helical" evidence="1">
    <location>
        <begin position="6"/>
        <end position="27"/>
    </location>
</feature>
<organism evidence="2 3">
    <name type="scientific">Vibrio superstes NBRC 103154</name>
    <dbReference type="NCBI Taxonomy" id="1219062"/>
    <lineage>
        <taxon>Bacteria</taxon>
        <taxon>Pseudomonadati</taxon>
        <taxon>Pseudomonadota</taxon>
        <taxon>Gammaproteobacteria</taxon>
        <taxon>Vibrionales</taxon>
        <taxon>Vibrionaceae</taxon>
        <taxon>Vibrio</taxon>
    </lineage>
</organism>
<dbReference type="CDD" id="cd13128">
    <property type="entry name" value="MATE_Wzx_like"/>
    <property type="match status" value="1"/>
</dbReference>
<dbReference type="OrthoDB" id="103403at2"/>
<dbReference type="EMBL" id="BJXK01000014">
    <property type="protein sequence ID" value="GEM80809.1"/>
    <property type="molecule type" value="Genomic_DNA"/>
</dbReference>
<keyword evidence="1" id="KW-1133">Transmembrane helix</keyword>
<feature type="transmembrane region" description="Helical" evidence="1">
    <location>
        <begin position="356"/>
        <end position="374"/>
    </location>
</feature>
<feature type="transmembrane region" description="Helical" evidence="1">
    <location>
        <begin position="108"/>
        <end position="127"/>
    </location>
</feature>
<gene>
    <name evidence="2" type="ORF">VSU01S_30540</name>
</gene>
<evidence type="ECO:0000313" key="2">
    <source>
        <dbReference type="EMBL" id="GEM80809.1"/>
    </source>
</evidence>
<dbReference type="RefSeq" id="WP_119008223.1">
    <property type="nucleotide sequence ID" value="NZ_BJXK01000014.1"/>
</dbReference>
<protein>
    <submittedName>
        <fullName evidence="2">O-unit flippase Wzx</fullName>
    </submittedName>
</protein>
<sequence>MFKQVFWQLLLKLITIISNLSVGIYVINYLGPESQGQIAYAISLTTVLGFLTTFGLGTFIAKTVATTTTSRLLVKRLDDIFSIRVIGSIFFIILLTVIYTVQNKYDQLLLLAFIAFSKVVFSLNVYQDFFEGTGKVGLSAKFEIVNLLIISTIRVALVLYGHSVELIAFTYLLEQIIRSAFSLFTFGKSTKHNYKIRPTLSTLVLAKKVSPLILSTVVVGLFTQMDILLIDHYFGSQEVGVYSAAMKVVTPFYFVGTLIISVYFSKLSFSYNHDYRAFISLFRKLVCSLLILSTVIIFSIYLLGEKVFFIIFSDEYSSGFEISLILVFAIPFVYLGPLTGRYLILIGDFKCELEKTATAALFNVLLGVVFIPIYGLVAAAATTVFSYFIANFIYLFFKPVHRDFLMEVIKGNNRAQDD</sequence>
<accession>A0A511QTX0</accession>
<keyword evidence="3" id="KW-1185">Reference proteome</keyword>
<feature type="transmembrane region" description="Helical" evidence="1">
    <location>
        <begin position="240"/>
        <end position="264"/>
    </location>
</feature>
<evidence type="ECO:0000313" key="3">
    <source>
        <dbReference type="Proteomes" id="UP000321113"/>
    </source>
</evidence>
<dbReference type="AlphaFoldDB" id="A0A511QTX0"/>
<dbReference type="InterPro" id="IPR052556">
    <property type="entry name" value="PolySynth_Transporter"/>
</dbReference>
<comment type="caution">
    <text evidence="2">The sequence shown here is derived from an EMBL/GenBank/DDBJ whole genome shotgun (WGS) entry which is preliminary data.</text>
</comment>
<feature type="transmembrane region" description="Helical" evidence="1">
    <location>
        <begin position="285"/>
        <end position="304"/>
    </location>
</feature>
<keyword evidence="1" id="KW-0472">Membrane</keyword>
<name>A0A511QTX0_9VIBR</name>
<dbReference type="Proteomes" id="UP000321113">
    <property type="component" value="Unassembled WGS sequence"/>
</dbReference>
<evidence type="ECO:0000256" key="1">
    <source>
        <dbReference type="SAM" id="Phobius"/>
    </source>
</evidence>
<keyword evidence="1" id="KW-0812">Transmembrane</keyword>
<proteinExistence type="predicted"/>
<dbReference type="Pfam" id="PF13440">
    <property type="entry name" value="Polysacc_synt_3"/>
    <property type="match status" value="1"/>
</dbReference>
<feature type="transmembrane region" description="Helical" evidence="1">
    <location>
        <begin position="39"/>
        <end position="61"/>
    </location>
</feature>
<feature type="transmembrane region" description="Helical" evidence="1">
    <location>
        <begin position="324"/>
        <end position="344"/>
    </location>
</feature>
<feature type="transmembrane region" description="Helical" evidence="1">
    <location>
        <begin position="81"/>
        <end position="101"/>
    </location>
</feature>
<dbReference type="PANTHER" id="PTHR43424">
    <property type="entry name" value="LOCUS PUTATIVE PROTEIN 1-RELATED"/>
    <property type="match status" value="1"/>
</dbReference>
<dbReference type="PANTHER" id="PTHR43424:SF1">
    <property type="entry name" value="LOCUS PUTATIVE PROTEIN 1-RELATED"/>
    <property type="match status" value="1"/>
</dbReference>